<gene>
    <name evidence="8" type="ORF">HNY73_016474</name>
</gene>
<dbReference type="EMBL" id="JABXBU010002227">
    <property type="protein sequence ID" value="KAF8773858.1"/>
    <property type="molecule type" value="Genomic_DNA"/>
</dbReference>
<keyword evidence="3" id="KW-0964">Secreted</keyword>
<reference evidence="8" key="1">
    <citation type="journal article" date="2020" name="bioRxiv">
        <title>Chromosome-level reference genome of the European wasp spider Argiope bruennichi: a resource for studies on range expansion and evolutionary adaptation.</title>
        <authorList>
            <person name="Sheffer M.M."/>
            <person name="Hoppe A."/>
            <person name="Krehenwinkel H."/>
            <person name="Uhl G."/>
            <person name="Kuss A.W."/>
            <person name="Jensen L."/>
            <person name="Jensen C."/>
            <person name="Gillespie R.G."/>
            <person name="Hoff K.J."/>
            <person name="Prost S."/>
        </authorList>
    </citation>
    <scope>NUCLEOTIDE SEQUENCE</scope>
</reference>
<evidence type="ECO:0000256" key="4">
    <source>
        <dbReference type="ARBA" id="ARBA00022729"/>
    </source>
</evidence>
<keyword evidence="4" id="KW-0732">Signal</keyword>
<dbReference type="AlphaFoldDB" id="A0A8T0EJU1"/>
<accession>A0A8T0EJU1</accession>
<evidence type="ECO:0000256" key="3">
    <source>
        <dbReference type="ARBA" id="ARBA00022525"/>
    </source>
</evidence>
<keyword evidence="7" id="KW-0472">Membrane</keyword>
<reference evidence="8" key="2">
    <citation type="submission" date="2020-06" db="EMBL/GenBank/DDBJ databases">
        <authorList>
            <person name="Sheffer M."/>
        </authorList>
    </citation>
    <scope>NUCLEOTIDE SEQUENCE</scope>
</reference>
<proteinExistence type="inferred from homology"/>
<sequence>MHVKIFFTESRSLPSAERAGTPPPRGQTALPALRPIRESEANQQVNNKHPGTALECALKLFCKSNVEITARVLRHFVSDPMELYCVQGRRHRPFVILVFFFFVVCLVSTAPISDLTRRISDECDWFGSGLEDTSSPTIGVQSVYLRCREGKIRWEYPRGALRVVLRIGHFHKDFQGCLKVSANSSGASLYLEGHKKLHLLYRNNNSVNSQQCFRSIGGHVALFLEAHAPSELLKKDLFELMYDLEPIQPKSFSECRPCTDRELIYAFCTSDFVARGSIFSLHQNEHFQRTELTITASEIIRDSVPRVFSEGLSPLNKKIAWKGVVHRPQHCGTKTGSGEFIFFGRWRLGDPILRCAPRWTEWKKVRRKATFSENVDCVLE</sequence>
<protein>
    <submittedName>
        <fullName evidence="8">Meteorin-like protein like</fullName>
    </submittedName>
</protein>
<evidence type="ECO:0000256" key="5">
    <source>
        <dbReference type="ARBA" id="ARBA00023157"/>
    </source>
</evidence>
<name>A0A8T0EJU1_ARGBR</name>
<feature type="region of interest" description="Disordered" evidence="6">
    <location>
        <begin position="8"/>
        <end position="30"/>
    </location>
</feature>
<evidence type="ECO:0000256" key="2">
    <source>
        <dbReference type="ARBA" id="ARBA00005669"/>
    </source>
</evidence>
<evidence type="ECO:0000313" key="8">
    <source>
        <dbReference type="EMBL" id="KAF8773858.1"/>
    </source>
</evidence>
<feature type="transmembrane region" description="Helical" evidence="7">
    <location>
        <begin position="94"/>
        <end position="113"/>
    </location>
</feature>
<dbReference type="GO" id="GO:0005615">
    <property type="term" value="C:extracellular space"/>
    <property type="evidence" value="ECO:0007669"/>
    <property type="project" value="TreeGrafter"/>
</dbReference>
<comment type="caution">
    <text evidence="8">The sequence shown here is derived from an EMBL/GenBank/DDBJ whole genome shotgun (WGS) entry which is preliminary data.</text>
</comment>
<dbReference type="InterPro" id="IPR051998">
    <property type="entry name" value="Meteorin-like"/>
</dbReference>
<comment type="subcellular location">
    <subcellularLocation>
        <location evidence="1">Secreted</location>
    </subcellularLocation>
</comment>
<organism evidence="8 9">
    <name type="scientific">Argiope bruennichi</name>
    <name type="common">Wasp spider</name>
    <name type="synonym">Aranea bruennichi</name>
    <dbReference type="NCBI Taxonomy" id="94029"/>
    <lineage>
        <taxon>Eukaryota</taxon>
        <taxon>Metazoa</taxon>
        <taxon>Ecdysozoa</taxon>
        <taxon>Arthropoda</taxon>
        <taxon>Chelicerata</taxon>
        <taxon>Arachnida</taxon>
        <taxon>Araneae</taxon>
        <taxon>Araneomorphae</taxon>
        <taxon>Entelegynae</taxon>
        <taxon>Araneoidea</taxon>
        <taxon>Araneidae</taxon>
        <taxon>Argiope</taxon>
    </lineage>
</organism>
<evidence type="ECO:0000256" key="1">
    <source>
        <dbReference type="ARBA" id="ARBA00004613"/>
    </source>
</evidence>
<keyword evidence="9" id="KW-1185">Reference proteome</keyword>
<evidence type="ECO:0000313" key="9">
    <source>
        <dbReference type="Proteomes" id="UP000807504"/>
    </source>
</evidence>
<dbReference type="PANTHER" id="PTHR28593">
    <property type="entry name" value="METEORIN-LIKE PROTEIN"/>
    <property type="match status" value="1"/>
</dbReference>
<keyword evidence="5" id="KW-1015">Disulfide bond</keyword>
<evidence type="ECO:0000256" key="7">
    <source>
        <dbReference type="SAM" id="Phobius"/>
    </source>
</evidence>
<keyword evidence="7" id="KW-1133">Transmembrane helix</keyword>
<keyword evidence="7" id="KW-0812">Transmembrane</keyword>
<dbReference type="PANTHER" id="PTHR28593:SF3">
    <property type="entry name" value="METEORIN-LIKE PROTEIN"/>
    <property type="match status" value="1"/>
</dbReference>
<dbReference type="Proteomes" id="UP000807504">
    <property type="component" value="Unassembled WGS sequence"/>
</dbReference>
<comment type="similarity">
    <text evidence="2">Belongs to the meteorin family.</text>
</comment>
<dbReference type="GO" id="GO:0005179">
    <property type="term" value="F:hormone activity"/>
    <property type="evidence" value="ECO:0007669"/>
    <property type="project" value="TreeGrafter"/>
</dbReference>
<evidence type="ECO:0000256" key="6">
    <source>
        <dbReference type="SAM" id="MobiDB-lite"/>
    </source>
</evidence>